<dbReference type="RefSeq" id="WP_381174614.1">
    <property type="nucleotide sequence ID" value="NZ_JBHSFK010000013.1"/>
</dbReference>
<keyword evidence="2" id="KW-1185">Reference proteome</keyword>
<evidence type="ECO:0008006" key="3">
    <source>
        <dbReference type="Google" id="ProtNLM"/>
    </source>
</evidence>
<protein>
    <recommendedName>
        <fullName evidence="3">Transposase</fullName>
    </recommendedName>
</protein>
<dbReference type="Proteomes" id="UP001595839">
    <property type="component" value="Unassembled WGS sequence"/>
</dbReference>
<comment type="caution">
    <text evidence="1">The sequence shown here is derived from an EMBL/GenBank/DDBJ whole genome shotgun (WGS) entry which is preliminary data.</text>
</comment>
<gene>
    <name evidence="1" type="ORF">ACFPIH_21700</name>
</gene>
<organism evidence="1 2">
    <name type="scientific">Streptomyces vulcanius</name>
    <dbReference type="NCBI Taxonomy" id="1441876"/>
    <lineage>
        <taxon>Bacteria</taxon>
        <taxon>Bacillati</taxon>
        <taxon>Actinomycetota</taxon>
        <taxon>Actinomycetes</taxon>
        <taxon>Kitasatosporales</taxon>
        <taxon>Streptomycetaceae</taxon>
        <taxon>Streptomyces</taxon>
    </lineage>
</organism>
<accession>A0ABV9AU23</accession>
<evidence type="ECO:0000313" key="1">
    <source>
        <dbReference type="EMBL" id="MFC4502113.1"/>
    </source>
</evidence>
<name>A0ABV9AU23_9ACTN</name>
<evidence type="ECO:0000313" key="2">
    <source>
        <dbReference type="Proteomes" id="UP001595839"/>
    </source>
</evidence>
<sequence length="125" mass="13979">MSLCVDVFLRDTNGERRILDVPDGWDDSAGFEVWRTTVWGSEAVRSLGARLLPVLADGDLWLEAGEVASLLEEVAVLRTHLELIATRTQHPRGLTEHREQLEVRLRIIEAAALRARELGGGIVIW</sequence>
<proteinExistence type="predicted"/>
<reference evidence="2" key="1">
    <citation type="journal article" date="2019" name="Int. J. Syst. Evol. Microbiol.">
        <title>The Global Catalogue of Microorganisms (GCM) 10K type strain sequencing project: providing services to taxonomists for standard genome sequencing and annotation.</title>
        <authorList>
            <consortium name="The Broad Institute Genomics Platform"/>
            <consortium name="The Broad Institute Genome Sequencing Center for Infectious Disease"/>
            <person name="Wu L."/>
            <person name="Ma J."/>
        </authorList>
    </citation>
    <scope>NUCLEOTIDE SEQUENCE [LARGE SCALE GENOMIC DNA]</scope>
    <source>
        <strain evidence="2">CGMCC 4.7177</strain>
    </source>
</reference>
<dbReference type="EMBL" id="JBHSFK010000013">
    <property type="protein sequence ID" value="MFC4502113.1"/>
    <property type="molecule type" value="Genomic_DNA"/>
</dbReference>